<name>A0ABS6YI44_9ACTN</name>
<organism evidence="1 2">
    <name type="scientific">Streptomyces anatolicus</name>
    <dbReference type="NCBI Taxonomy" id="2675858"/>
    <lineage>
        <taxon>Bacteria</taxon>
        <taxon>Bacillati</taxon>
        <taxon>Actinomycetota</taxon>
        <taxon>Actinomycetes</taxon>
        <taxon>Kitasatosporales</taxon>
        <taxon>Streptomycetaceae</taxon>
        <taxon>Streptomyces</taxon>
    </lineage>
</organism>
<evidence type="ECO:0000313" key="1">
    <source>
        <dbReference type="EMBL" id="MBW5420251.1"/>
    </source>
</evidence>
<protein>
    <submittedName>
        <fullName evidence="1">Uncharacterized protein</fullName>
    </submittedName>
</protein>
<reference evidence="1 2" key="1">
    <citation type="submission" date="2019-11" db="EMBL/GenBank/DDBJ databases">
        <authorList>
            <person name="Ay H."/>
        </authorList>
    </citation>
    <scope>NUCLEOTIDE SEQUENCE [LARGE SCALE GENOMIC DNA]</scope>
    <source>
        <strain evidence="1 2">BG9H</strain>
    </source>
</reference>
<evidence type="ECO:0000313" key="2">
    <source>
        <dbReference type="Proteomes" id="UP001197114"/>
    </source>
</evidence>
<comment type="caution">
    <text evidence="1">The sequence shown here is derived from an EMBL/GenBank/DDBJ whole genome shotgun (WGS) entry which is preliminary data.</text>
</comment>
<proteinExistence type="predicted"/>
<accession>A0ABS6YI44</accession>
<dbReference type="RefSeq" id="WP_219686756.1">
    <property type="nucleotide sequence ID" value="NZ_WMBF01000006.1"/>
</dbReference>
<dbReference type="Proteomes" id="UP001197114">
    <property type="component" value="Unassembled WGS sequence"/>
</dbReference>
<dbReference type="EMBL" id="WMBF01000006">
    <property type="protein sequence ID" value="MBW5420251.1"/>
    <property type="molecule type" value="Genomic_DNA"/>
</dbReference>
<keyword evidence="2" id="KW-1185">Reference proteome</keyword>
<sequence length="56" mass="6191">MGGPECTQHTGPPLPAIRSAVGTYICHVCTPLGRTPEQTWVIVQREIQLLNSPYWS</sequence>
<gene>
    <name evidence="1" type="ORF">GKQ77_01530</name>
</gene>